<organism evidence="2 3">
    <name type="scientific">Dactylococcopsis salina (strain PCC 8305)</name>
    <name type="common">Myxobactron salinum</name>
    <dbReference type="NCBI Taxonomy" id="13035"/>
    <lineage>
        <taxon>Bacteria</taxon>
        <taxon>Bacillati</taxon>
        <taxon>Cyanobacteriota</taxon>
        <taxon>Cyanophyceae</taxon>
        <taxon>Nodosilineales</taxon>
        <taxon>Cymatolegaceae</taxon>
        <taxon>Dactylococcopsis</taxon>
    </lineage>
</organism>
<dbReference type="Gene3D" id="3.40.50.10210">
    <property type="match status" value="1"/>
</dbReference>
<dbReference type="RefSeq" id="WP_015228264.1">
    <property type="nucleotide sequence ID" value="NC_019780.1"/>
</dbReference>
<dbReference type="eggNOG" id="COG2038">
    <property type="taxonomic scope" value="Bacteria"/>
</dbReference>
<gene>
    <name evidence="2" type="ORF">Dacsa_0464</name>
</gene>
<dbReference type="PANTHER" id="PTHR38811:SF1">
    <property type="entry name" value="UPF0284 PROTEIN SLL1500"/>
    <property type="match status" value="1"/>
</dbReference>
<dbReference type="PATRIC" id="fig|13035.3.peg.529"/>
<dbReference type="Pfam" id="PF02277">
    <property type="entry name" value="DBI_PRT"/>
    <property type="match status" value="1"/>
</dbReference>
<protein>
    <recommendedName>
        <fullName evidence="1">UPF0284 protein Dacsa_0464</fullName>
    </recommendedName>
</protein>
<dbReference type="HOGENOM" id="CLU_053134_1_0_3"/>
<dbReference type="PANTHER" id="PTHR38811">
    <property type="match status" value="1"/>
</dbReference>
<name>K9YQQ7_DACS8</name>
<reference evidence="2" key="1">
    <citation type="submission" date="2012-04" db="EMBL/GenBank/DDBJ databases">
        <title>Finished genome of Dactylococcopsis salina PCC 8305.</title>
        <authorList>
            <consortium name="US DOE Joint Genome Institute"/>
            <person name="Gugger M."/>
            <person name="Coursin T."/>
            <person name="Rippka R."/>
            <person name="Tandeau De Marsac N."/>
            <person name="Huntemann M."/>
            <person name="Wei C.-L."/>
            <person name="Han J."/>
            <person name="Detter J.C."/>
            <person name="Han C."/>
            <person name="Tapia R."/>
            <person name="Daligault H."/>
            <person name="Chen A."/>
            <person name="Krypides N."/>
            <person name="Mavromatis K."/>
            <person name="Markowitz V."/>
            <person name="Szeto E."/>
            <person name="Ivanova N."/>
            <person name="Ovchinnikova G."/>
            <person name="Pagani I."/>
            <person name="Pati A."/>
            <person name="Goodwin L."/>
            <person name="Peters L."/>
            <person name="Pitluck S."/>
            <person name="Woyke T."/>
            <person name="Kerfeld C."/>
        </authorList>
    </citation>
    <scope>NUCLEOTIDE SEQUENCE [LARGE SCALE GENOMIC DNA]</scope>
    <source>
        <strain evidence="2">PCC 8305</strain>
    </source>
</reference>
<accession>K9YQQ7</accession>
<evidence type="ECO:0000256" key="1">
    <source>
        <dbReference type="HAMAP-Rule" id="MF_01086"/>
    </source>
</evidence>
<dbReference type="InterPro" id="IPR003200">
    <property type="entry name" value="Nict_dMeBzImd_PRibTrfase"/>
</dbReference>
<dbReference type="InterPro" id="IPR002805">
    <property type="entry name" value="Nict_dMeBzImd_PRibTrfase_arc"/>
</dbReference>
<dbReference type="Proteomes" id="UP000010482">
    <property type="component" value="Chromosome"/>
</dbReference>
<evidence type="ECO:0000313" key="3">
    <source>
        <dbReference type="Proteomes" id="UP000010482"/>
    </source>
</evidence>
<keyword evidence="3" id="KW-1185">Reference proteome</keyword>
<evidence type="ECO:0000313" key="2">
    <source>
        <dbReference type="EMBL" id="AFZ49251.1"/>
    </source>
</evidence>
<dbReference type="CDD" id="cd02439">
    <property type="entry name" value="DMB-PRT_CobT"/>
    <property type="match status" value="1"/>
</dbReference>
<dbReference type="InterPro" id="IPR036087">
    <property type="entry name" value="Nict_dMeBzImd_PRibTrfase_sf"/>
</dbReference>
<dbReference type="GO" id="GO:0008939">
    <property type="term" value="F:nicotinate-nucleotide-dimethylbenzimidazole phosphoribosyltransferase activity"/>
    <property type="evidence" value="ECO:0007669"/>
    <property type="project" value="InterPro"/>
</dbReference>
<sequence>MIRIYTQIQQGHRWLTQYRGKRPAFACVLGFTETGLLPKISAAGATPDDRRYTAIADAECLVNGIQLHPKHPLPPLTVGASPTLISRAFVEALSLPVYVFNAGLPHSPAIPHIDLAGKPAQCVSTGKALPQATVEHLFAQGWHWGEVLAQTVKDSYLTIGECVVGGTTTALGLLTGLRVAAANKINSSHPQCNHQQKWEIVQAGLGKTDWYFQQTAIDPFAVVAAVGDPMQAVVAGMALSASREVGVLLAGGTQMLAVYGLIQRLLRNGSRGDLDKIVVGTTRWVAEDLTGDTIGLAKTLQDVPLLATGLSFATSEFPQLTAYEDGYVKEGVGAGGCAIAAHLDLGWSQAQLLSTIEALVQQYAKIS</sequence>
<dbReference type="NCBIfam" id="TIGR00303">
    <property type="entry name" value="nicotinate mononucleotide-dependent phosphoribosyltransferase CobT"/>
    <property type="match status" value="1"/>
</dbReference>
<dbReference type="STRING" id="13035.Dacsa_0464"/>
<dbReference type="KEGG" id="dsl:Dacsa_0464"/>
<dbReference type="OrthoDB" id="418257at2"/>
<proteinExistence type="inferred from homology"/>
<dbReference type="AlphaFoldDB" id="K9YQQ7"/>
<dbReference type="NCBIfam" id="NF003373">
    <property type="entry name" value="PRK04447.1-6"/>
    <property type="match status" value="1"/>
</dbReference>
<dbReference type="SUPFAM" id="SSF52733">
    <property type="entry name" value="Nicotinate mononucleotide:5,6-dimethylbenzimidazole phosphoribosyltransferase (CobT)"/>
    <property type="match status" value="1"/>
</dbReference>
<dbReference type="EMBL" id="CP003944">
    <property type="protein sequence ID" value="AFZ49251.1"/>
    <property type="molecule type" value="Genomic_DNA"/>
</dbReference>
<comment type="similarity">
    <text evidence="1">Belongs to the UPF0284 family.</text>
</comment>
<dbReference type="HAMAP" id="MF_01086">
    <property type="entry name" value="UPF0284"/>
    <property type="match status" value="1"/>
</dbReference>